<proteinExistence type="inferred from homology"/>
<name>A0AAF0DZ98_9BASI</name>
<reference evidence="3" key="1">
    <citation type="submission" date="2023-03" db="EMBL/GenBank/DDBJ databases">
        <title>Mating type loci evolution in Malassezia.</title>
        <authorList>
            <person name="Coelho M.A."/>
        </authorList>
    </citation>
    <scope>NUCLEOTIDE SEQUENCE</scope>
    <source>
        <strain evidence="3">CBS 7876</strain>
    </source>
</reference>
<dbReference type="EMBL" id="CP119935">
    <property type="protein sequence ID" value="WFD02694.1"/>
    <property type="molecule type" value="Genomic_DNA"/>
</dbReference>
<organism evidence="3 4">
    <name type="scientific">Malassezia obtusa</name>
    <dbReference type="NCBI Taxonomy" id="76774"/>
    <lineage>
        <taxon>Eukaryota</taxon>
        <taxon>Fungi</taxon>
        <taxon>Dikarya</taxon>
        <taxon>Basidiomycota</taxon>
        <taxon>Ustilaginomycotina</taxon>
        <taxon>Malasseziomycetes</taxon>
        <taxon>Malasseziales</taxon>
        <taxon>Malasseziaceae</taxon>
        <taxon>Malassezia</taxon>
    </lineage>
</organism>
<dbReference type="Proteomes" id="UP001214603">
    <property type="component" value="Chromosome 2"/>
</dbReference>
<dbReference type="PANTHER" id="PTHR21021">
    <property type="entry name" value="GAF/PUTATIVE CYTOSKELETAL PROTEIN"/>
    <property type="match status" value="1"/>
</dbReference>
<comment type="similarity">
    <text evidence="1">Belongs to the TIP41 family.</text>
</comment>
<dbReference type="GO" id="GO:0031929">
    <property type="term" value="P:TOR signaling"/>
    <property type="evidence" value="ECO:0007669"/>
    <property type="project" value="TreeGrafter"/>
</dbReference>
<sequence>MHGSIANATEVDQLSDRLGVPPPEMPFPRNALVLQHAPSGFTYCFDATRALECVDGVNEDVHRTGIDCAHDMALTEPKQRPRRRSQGTIKVAYASEWGKSSEAARLDAREDEPRSNAWADVFELGRDPARDRIPVERLGPSSGEPILFYDDVMLYEDELGDNGSSMLNVKVRVMPQEFLVLQRFFLRVDDVMFRVFDTRMYCSFAPADGEPVPREARAPVPASESLGLENLAIQTPSSYPRVIRECRGAEASYADVKRSLAPHRPNDLSQLTNVNWVSETLERLQMQKLRAAYAAGAQLPPDLAPARLPHAQHTSRAEILGEVPAAPNAWEGDGLCIHVAVLRPPT</sequence>
<gene>
    <name evidence="3" type="primary">TIP41</name>
    <name evidence="3" type="ORF">MOBT1_001377</name>
</gene>
<evidence type="ECO:0000256" key="1">
    <source>
        <dbReference type="ARBA" id="ARBA00006658"/>
    </source>
</evidence>
<dbReference type="AlphaFoldDB" id="A0AAF0DZ98"/>
<evidence type="ECO:0000256" key="2">
    <source>
        <dbReference type="SAM" id="MobiDB-lite"/>
    </source>
</evidence>
<accession>A0AAF0DZ98</accession>
<feature type="region of interest" description="Disordered" evidence="2">
    <location>
        <begin position="1"/>
        <end position="20"/>
    </location>
</feature>
<keyword evidence="4" id="KW-1185">Reference proteome</keyword>
<evidence type="ECO:0000313" key="3">
    <source>
        <dbReference type="EMBL" id="WFD02694.1"/>
    </source>
</evidence>
<dbReference type="Pfam" id="PF04176">
    <property type="entry name" value="TIP41"/>
    <property type="match status" value="1"/>
</dbReference>
<evidence type="ECO:0000313" key="4">
    <source>
        <dbReference type="Proteomes" id="UP001214603"/>
    </source>
</evidence>
<feature type="compositionally biased region" description="Polar residues" evidence="2">
    <location>
        <begin position="1"/>
        <end position="12"/>
    </location>
</feature>
<dbReference type="InterPro" id="IPR007303">
    <property type="entry name" value="TIP41-like"/>
</dbReference>
<protein>
    <submittedName>
        <fullName evidence="3">Tap42 interacting protein</fullName>
    </submittedName>
</protein>
<dbReference type="PANTHER" id="PTHR21021:SF16">
    <property type="entry name" value="TIP41-LIKE PROTEIN"/>
    <property type="match status" value="1"/>
</dbReference>
<dbReference type="InterPro" id="IPR051330">
    <property type="entry name" value="Phosphatase_reg/MetRdx"/>
</dbReference>
<dbReference type="GO" id="GO:0005829">
    <property type="term" value="C:cytosol"/>
    <property type="evidence" value="ECO:0007669"/>
    <property type="project" value="TreeGrafter"/>
</dbReference>